<dbReference type="OrthoDB" id="9806572at2"/>
<protein>
    <submittedName>
        <fullName evidence="2">Invasion protein IalB</fullName>
    </submittedName>
</protein>
<evidence type="ECO:0000313" key="3">
    <source>
        <dbReference type="EMBL" id="SLN24316.1"/>
    </source>
</evidence>
<dbReference type="RefSeq" id="WP_085895115.1">
    <property type="nucleotide sequence ID" value="NZ_CAXPGX010000050.1"/>
</dbReference>
<accession>A0A1X6YKV4</accession>
<feature type="chain" id="PRO_5044568133" evidence="1">
    <location>
        <begin position="28"/>
        <end position="179"/>
    </location>
</feature>
<reference evidence="3 4" key="1">
    <citation type="submission" date="2017-03" db="EMBL/GenBank/DDBJ databases">
        <authorList>
            <person name="Afonso C.L."/>
            <person name="Miller P.J."/>
            <person name="Scott M.A."/>
            <person name="Spackman E."/>
            <person name="Goraichik I."/>
            <person name="Dimitrov K.M."/>
            <person name="Suarez D.L."/>
            <person name="Swayne D.E."/>
        </authorList>
    </citation>
    <scope>NUCLEOTIDE SEQUENCE [LARGE SCALE GENOMIC DNA]</scope>
    <source>
        <strain evidence="3 4">CECT 8367</strain>
    </source>
</reference>
<evidence type="ECO:0000313" key="5">
    <source>
        <dbReference type="Proteomes" id="UP000240624"/>
    </source>
</evidence>
<proteinExistence type="predicted"/>
<reference evidence="2 5" key="2">
    <citation type="submission" date="2018-03" db="EMBL/GenBank/DDBJ databases">
        <title>Genomic Encyclopedia of Archaeal and Bacterial Type Strains, Phase II (KMG-II): from individual species to whole genera.</title>
        <authorList>
            <person name="Goeker M."/>
        </authorList>
    </citation>
    <scope>NUCLEOTIDE SEQUENCE [LARGE SCALE GENOMIC DNA]</scope>
    <source>
        <strain evidence="2 5">DSM 29956</strain>
    </source>
</reference>
<dbReference type="Proteomes" id="UP000240624">
    <property type="component" value="Unassembled WGS sequence"/>
</dbReference>
<dbReference type="Gene3D" id="2.60.40.1880">
    <property type="entry name" value="Invasion associated locus B (IalB) protein"/>
    <property type="match status" value="1"/>
</dbReference>
<gene>
    <name evidence="2" type="ORF">CLV79_101327</name>
    <name evidence="3" type="ORF">LOS8367_00759</name>
</gene>
<name>A0A1X6YKV4_9RHOB</name>
<evidence type="ECO:0000256" key="1">
    <source>
        <dbReference type="SAM" id="SignalP"/>
    </source>
</evidence>
<evidence type="ECO:0000313" key="2">
    <source>
        <dbReference type="EMBL" id="PSK88489.1"/>
    </source>
</evidence>
<evidence type="ECO:0000313" key="4">
    <source>
        <dbReference type="Proteomes" id="UP000193495"/>
    </source>
</evidence>
<dbReference type="Pfam" id="PF06776">
    <property type="entry name" value="IalB"/>
    <property type="match status" value="1"/>
</dbReference>
<feature type="signal peptide" evidence="1">
    <location>
        <begin position="1"/>
        <end position="27"/>
    </location>
</feature>
<dbReference type="InterPro" id="IPR038696">
    <property type="entry name" value="IalB_sf"/>
</dbReference>
<dbReference type="InterPro" id="IPR010642">
    <property type="entry name" value="Invasion_prot_B"/>
</dbReference>
<dbReference type="Proteomes" id="UP000193495">
    <property type="component" value="Unassembled WGS sequence"/>
</dbReference>
<dbReference type="EMBL" id="FWFY01000002">
    <property type="protein sequence ID" value="SLN24316.1"/>
    <property type="molecule type" value="Genomic_DNA"/>
</dbReference>
<sequence length="179" mass="18714">MMSRLFRAFGSLTAGALIGAAATSAVAQEASNRVAAETDWSVFQETDPVECFGVSAPKSQLNTKDGQPVTVNRGETLLFVFYRPAQGVNGQVTFTGGYPFASGSTVTLEVGGQDFQLFTEGDWAWPATPQDDAAIVAALKRGAEATLTGVSGRGTQTKDTFSLLGFTAAVDEAAKRCTS</sequence>
<keyword evidence="5" id="KW-1185">Reference proteome</keyword>
<dbReference type="EMBL" id="PYGB01000001">
    <property type="protein sequence ID" value="PSK88489.1"/>
    <property type="molecule type" value="Genomic_DNA"/>
</dbReference>
<dbReference type="AlphaFoldDB" id="A0A1X6YKV4"/>
<organism evidence="3 4">
    <name type="scientific">Limimaricola soesokkakensis</name>
    <dbReference type="NCBI Taxonomy" id="1343159"/>
    <lineage>
        <taxon>Bacteria</taxon>
        <taxon>Pseudomonadati</taxon>
        <taxon>Pseudomonadota</taxon>
        <taxon>Alphaproteobacteria</taxon>
        <taxon>Rhodobacterales</taxon>
        <taxon>Paracoccaceae</taxon>
        <taxon>Limimaricola</taxon>
    </lineage>
</organism>
<keyword evidence="1" id="KW-0732">Signal</keyword>